<comment type="caution">
    <text evidence="1">The sequence shown here is derived from an EMBL/GenBank/DDBJ whole genome shotgun (WGS) entry which is preliminary data.</text>
</comment>
<evidence type="ECO:0000313" key="2">
    <source>
        <dbReference type="Proteomes" id="UP001633002"/>
    </source>
</evidence>
<evidence type="ECO:0000313" key="1">
    <source>
        <dbReference type="EMBL" id="KAL3687027.1"/>
    </source>
</evidence>
<dbReference type="AlphaFoldDB" id="A0ABD3H946"/>
<reference evidence="1 2" key="1">
    <citation type="submission" date="2024-09" db="EMBL/GenBank/DDBJ databases">
        <title>Chromosome-scale assembly of Riccia sorocarpa.</title>
        <authorList>
            <person name="Paukszto L."/>
        </authorList>
    </citation>
    <scope>NUCLEOTIDE SEQUENCE [LARGE SCALE GENOMIC DNA]</scope>
    <source>
        <strain evidence="1">LP-2024</strain>
        <tissue evidence="1">Aerial parts of the thallus</tissue>
    </source>
</reference>
<protein>
    <recommendedName>
        <fullName evidence="3">F-box domain-containing protein</fullName>
    </recommendedName>
</protein>
<sequence>MMPIRHSTPAVLEDLWWSLIAFIRRLLILCFRLLRVFFLGLELCLIGREFVDTPSVPSEQGESSVQYSVVPAVTVNAHQELLPGLPDLLVEMNVWPRLGNSVSLLWSLRLVSRRWREFVEQRMEWSALEYVRLCDPEYRRKTGFFVNLIALMLSQYIETGSCLFMMLRSSASRFSHVASFAASVSAQYSASVLEHATEPCNLLDQVSGVFPQ</sequence>
<evidence type="ECO:0008006" key="3">
    <source>
        <dbReference type="Google" id="ProtNLM"/>
    </source>
</evidence>
<organism evidence="1 2">
    <name type="scientific">Riccia sorocarpa</name>
    <dbReference type="NCBI Taxonomy" id="122646"/>
    <lineage>
        <taxon>Eukaryota</taxon>
        <taxon>Viridiplantae</taxon>
        <taxon>Streptophyta</taxon>
        <taxon>Embryophyta</taxon>
        <taxon>Marchantiophyta</taxon>
        <taxon>Marchantiopsida</taxon>
        <taxon>Marchantiidae</taxon>
        <taxon>Marchantiales</taxon>
        <taxon>Ricciaceae</taxon>
        <taxon>Riccia</taxon>
    </lineage>
</organism>
<name>A0ABD3H946_9MARC</name>
<keyword evidence="2" id="KW-1185">Reference proteome</keyword>
<accession>A0ABD3H946</accession>
<dbReference type="Proteomes" id="UP001633002">
    <property type="component" value="Unassembled WGS sequence"/>
</dbReference>
<gene>
    <name evidence="1" type="ORF">R1sor_013336</name>
</gene>
<dbReference type="EMBL" id="JBJQOH010000004">
    <property type="protein sequence ID" value="KAL3687027.1"/>
    <property type="molecule type" value="Genomic_DNA"/>
</dbReference>
<proteinExistence type="predicted"/>